<feature type="domain" description="HMA" evidence="2">
    <location>
        <begin position="1"/>
        <end position="63"/>
    </location>
</feature>
<dbReference type="InterPro" id="IPR006121">
    <property type="entry name" value="HMA_dom"/>
</dbReference>
<evidence type="ECO:0000313" key="4">
    <source>
        <dbReference type="Proteomes" id="UP000715965"/>
    </source>
</evidence>
<reference evidence="3 4" key="1">
    <citation type="submission" date="2020-10" db="EMBL/GenBank/DDBJ databases">
        <title>Draft genome of Ramlibacter aquaticus LMG 30558.</title>
        <authorList>
            <person name="Props R."/>
        </authorList>
    </citation>
    <scope>NUCLEOTIDE SEQUENCE [LARGE SCALE GENOMIC DNA]</scope>
    <source>
        <strain evidence="3 4">LMG 30558</strain>
    </source>
</reference>
<accession>A0ABR9SC15</accession>
<dbReference type="Gene3D" id="3.30.70.100">
    <property type="match status" value="1"/>
</dbReference>
<protein>
    <submittedName>
        <fullName evidence="3">Heavy-metal-associated domain-containing protein</fullName>
    </submittedName>
</protein>
<dbReference type="PROSITE" id="PS01047">
    <property type="entry name" value="HMA_1"/>
    <property type="match status" value="1"/>
</dbReference>
<dbReference type="SUPFAM" id="SSF55008">
    <property type="entry name" value="HMA, heavy metal-associated domain"/>
    <property type="match status" value="1"/>
</dbReference>
<organism evidence="3 4">
    <name type="scientific">Ramlibacter aquaticus</name>
    <dbReference type="NCBI Taxonomy" id="2780094"/>
    <lineage>
        <taxon>Bacteria</taxon>
        <taxon>Pseudomonadati</taxon>
        <taxon>Pseudomonadota</taxon>
        <taxon>Betaproteobacteria</taxon>
        <taxon>Burkholderiales</taxon>
        <taxon>Comamonadaceae</taxon>
        <taxon>Ramlibacter</taxon>
    </lineage>
</organism>
<keyword evidence="4" id="KW-1185">Reference proteome</keyword>
<evidence type="ECO:0000313" key="3">
    <source>
        <dbReference type="EMBL" id="MBE7939873.1"/>
    </source>
</evidence>
<name>A0ABR9SC15_9BURK</name>
<dbReference type="EMBL" id="JADDOJ010000012">
    <property type="protein sequence ID" value="MBE7939873.1"/>
    <property type="molecule type" value="Genomic_DNA"/>
</dbReference>
<comment type="caution">
    <text evidence="3">The sequence shown here is derived from an EMBL/GenBank/DDBJ whole genome shotgun (WGS) entry which is preliminary data.</text>
</comment>
<dbReference type="PROSITE" id="PS50846">
    <property type="entry name" value="HMA_2"/>
    <property type="match status" value="1"/>
</dbReference>
<dbReference type="Pfam" id="PF00403">
    <property type="entry name" value="HMA"/>
    <property type="match status" value="1"/>
</dbReference>
<proteinExistence type="predicted"/>
<dbReference type="InterPro" id="IPR017969">
    <property type="entry name" value="Heavy-metal-associated_CS"/>
</dbReference>
<dbReference type="RefSeq" id="WP_193779419.1">
    <property type="nucleotide sequence ID" value="NZ_JADDOJ010000012.1"/>
</dbReference>
<dbReference type="InterPro" id="IPR036163">
    <property type="entry name" value="HMA_dom_sf"/>
</dbReference>
<dbReference type="CDD" id="cd00371">
    <property type="entry name" value="HMA"/>
    <property type="match status" value="1"/>
</dbReference>
<sequence length="63" mass="6784">MIEFKLPQMSCGHCVRAVTEAVQSVDPQAKVQVDLQAKTAQVESQAQREQIGRALAEAGYAPA</sequence>
<gene>
    <name evidence="3" type="ORF">IM725_04705</name>
</gene>
<keyword evidence="1" id="KW-0479">Metal-binding</keyword>
<dbReference type="Proteomes" id="UP000715965">
    <property type="component" value="Unassembled WGS sequence"/>
</dbReference>
<evidence type="ECO:0000256" key="1">
    <source>
        <dbReference type="ARBA" id="ARBA00022723"/>
    </source>
</evidence>
<evidence type="ECO:0000259" key="2">
    <source>
        <dbReference type="PROSITE" id="PS50846"/>
    </source>
</evidence>